<feature type="active site" evidence="3">
    <location>
        <position position="257"/>
    </location>
</feature>
<proteinExistence type="inferred from homology"/>
<accession>A0A318LPE0</accession>
<dbReference type="SUPFAM" id="SSF53720">
    <property type="entry name" value="ALDH-like"/>
    <property type="match status" value="1"/>
</dbReference>
<feature type="domain" description="Aldehyde dehydrogenase" evidence="5">
    <location>
        <begin position="30"/>
        <end position="478"/>
    </location>
</feature>
<name>A0A318LPE0_9PSEU</name>
<sequence>MTTTTPSCQGDKPVTILRNHIGGRWEPSATDTVGGLVNPATGEVIAHWPAGCAADVDRAVAAATAAQRSWAALTLDERLGHLESAAATIAEHAGELAELQCREMGKPVALGRTFIESGVAALRGACAEARTYSFDVTTEHDDGSRTRVLRHPLGVTALITPWNFPVLNVLIALGPLLAAGNTVVLKPSERCPLSVTRLVELLTLPDGVLNLIHGDGRAGAPLAAHPGVELVHFTGSVAAGREVGAAAGRGLHRAILELGGKDPVIVDAGVDPVATAQAVAFGAFVNSGQICTSMERIYVHAEVAEEFVTALCEAAATYTTGDGHDAKTVLGPLVDGRQRDVVHRHVTDAVERGATVRVGGAIPPGPGFFYPATVLTGVDESMLVLREETFGPVAPVQVVASWEEAVEKASRSSFGLAATVYTRDPAHVAGAASIPAAVTWVNEWQGGGPGRVYEPARDSGMGATGAHAAYDAATRPATVHVAAS</sequence>
<keyword evidence="2 4" id="KW-0560">Oxidoreductase</keyword>
<dbReference type="InterPro" id="IPR016161">
    <property type="entry name" value="Ald_DH/histidinol_DH"/>
</dbReference>
<evidence type="ECO:0000256" key="3">
    <source>
        <dbReference type="PROSITE-ProRule" id="PRU10007"/>
    </source>
</evidence>
<gene>
    <name evidence="6" type="ORF">BA062_12600</name>
</gene>
<evidence type="ECO:0000256" key="4">
    <source>
        <dbReference type="RuleBase" id="RU003345"/>
    </source>
</evidence>
<evidence type="ECO:0000313" key="7">
    <source>
        <dbReference type="Proteomes" id="UP000247892"/>
    </source>
</evidence>
<dbReference type="Gene3D" id="3.40.309.10">
    <property type="entry name" value="Aldehyde Dehydrogenase, Chain A, domain 2"/>
    <property type="match status" value="1"/>
</dbReference>
<dbReference type="PANTHER" id="PTHR11699">
    <property type="entry name" value="ALDEHYDE DEHYDROGENASE-RELATED"/>
    <property type="match status" value="1"/>
</dbReference>
<dbReference type="InterPro" id="IPR015590">
    <property type="entry name" value="Aldehyde_DH_dom"/>
</dbReference>
<organism evidence="6 7">
    <name type="scientific">Prauserella flavalba</name>
    <dbReference type="NCBI Taxonomy" id="1477506"/>
    <lineage>
        <taxon>Bacteria</taxon>
        <taxon>Bacillati</taxon>
        <taxon>Actinomycetota</taxon>
        <taxon>Actinomycetes</taxon>
        <taxon>Pseudonocardiales</taxon>
        <taxon>Pseudonocardiaceae</taxon>
        <taxon>Prauserella</taxon>
    </lineage>
</organism>
<comment type="caution">
    <text evidence="6">The sequence shown here is derived from an EMBL/GenBank/DDBJ whole genome shotgun (WGS) entry which is preliminary data.</text>
</comment>
<dbReference type="Proteomes" id="UP000247892">
    <property type="component" value="Unassembled WGS sequence"/>
</dbReference>
<keyword evidence="7" id="KW-1185">Reference proteome</keyword>
<dbReference type="InterPro" id="IPR016162">
    <property type="entry name" value="Ald_DH_N"/>
</dbReference>
<evidence type="ECO:0000256" key="1">
    <source>
        <dbReference type="ARBA" id="ARBA00009986"/>
    </source>
</evidence>
<dbReference type="EMBL" id="MASU01000005">
    <property type="protein sequence ID" value="PXY36261.1"/>
    <property type="molecule type" value="Genomic_DNA"/>
</dbReference>
<dbReference type="GO" id="GO:0016620">
    <property type="term" value="F:oxidoreductase activity, acting on the aldehyde or oxo group of donors, NAD or NADP as acceptor"/>
    <property type="evidence" value="ECO:0007669"/>
    <property type="project" value="InterPro"/>
</dbReference>
<dbReference type="CDD" id="cd07078">
    <property type="entry name" value="ALDH"/>
    <property type="match status" value="1"/>
</dbReference>
<evidence type="ECO:0000256" key="2">
    <source>
        <dbReference type="ARBA" id="ARBA00023002"/>
    </source>
</evidence>
<evidence type="ECO:0000259" key="5">
    <source>
        <dbReference type="Pfam" id="PF00171"/>
    </source>
</evidence>
<dbReference type="FunFam" id="3.40.605.10:FF:000007">
    <property type="entry name" value="NAD/NADP-dependent betaine aldehyde dehydrogenase"/>
    <property type="match status" value="1"/>
</dbReference>
<evidence type="ECO:0000313" key="6">
    <source>
        <dbReference type="EMBL" id="PXY36261.1"/>
    </source>
</evidence>
<dbReference type="Gene3D" id="3.40.605.10">
    <property type="entry name" value="Aldehyde Dehydrogenase, Chain A, domain 1"/>
    <property type="match status" value="1"/>
</dbReference>
<reference evidence="6 7" key="1">
    <citation type="submission" date="2016-07" db="EMBL/GenBank/DDBJ databases">
        <title>Draft genome sequence of Prauserella sp. YIM 121212, isolated from alkaline soil.</title>
        <authorList>
            <person name="Ruckert C."/>
            <person name="Albersmeier A."/>
            <person name="Jiang C.-L."/>
            <person name="Jiang Y."/>
            <person name="Kalinowski J."/>
            <person name="Schneider O."/>
            <person name="Winkler A."/>
            <person name="Zotchev S.B."/>
        </authorList>
    </citation>
    <scope>NUCLEOTIDE SEQUENCE [LARGE SCALE GENOMIC DNA]</scope>
    <source>
        <strain evidence="6 7">YIM 121212</strain>
    </source>
</reference>
<dbReference type="AlphaFoldDB" id="A0A318LPE0"/>
<protein>
    <submittedName>
        <fullName evidence="6">Aldehyde dehydrogenase</fullName>
    </submittedName>
</protein>
<dbReference type="InterPro" id="IPR016163">
    <property type="entry name" value="Ald_DH_C"/>
</dbReference>
<dbReference type="Pfam" id="PF00171">
    <property type="entry name" value="Aldedh"/>
    <property type="match status" value="1"/>
</dbReference>
<comment type="similarity">
    <text evidence="1 4">Belongs to the aldehyde dehydrogenase family.</text>
</comment>
<dbReference type="InterPro" id="IPR029510">
    <property type="entry name" value="Ald_DH_CS_GLU"/>
</dbReference>
<dbReference type="PROSITE" id="PS00687">
    <property type="entry name" value="ALDEHYDE_DEHYDR_GLU"/>
    <property type="match status" value="1"/>
</dbReference>